<reference evidence="2" key="1">
    <citation type="journal article" date="2013" name="Science">
        <title>The Amborella genome and the evolution of flowering plants.</title>
        <authorList>
            <consortium name="Amborella Genome Project"/>
        </authorList>
    </citation>
    <scope>NUCLEOTIDE SEQUENCE [LARGE SCALE GENOMIC DNA]</scope>
</reference>
<dbReference type="Gramene" id="ERM93802">
    <property type="protein sequence ID" value="ERM93802"/>
    <property type="gene ID" value="AMTR_s01417p00007210"/>
</dbReference>
<organism evidence="1 2">
    <name type="scientific">Amborella trichopoda</name>
    <dbReference type="NCBI Taxonomy" id="13333"/>
    <lineage>
        <taxon>Eukaryota</taxon>
        <taxon>Viridiplantae</taxon>
        <taxon>Streptophyta</taxon>
        <taxon>Embryophyta</taxon>
        <taxon>Tracheophyta</taxon>
        <taxon>Spermatophyta</taxon>
        <taxon>Magnoliopsida</taxon>
        <taxon>Amborellales</taxon>
        <taxon>Amborellaceae</taxon>
        <taxon>Amborella</taxon>
    </lineage>
</organism>
<evidence type="ECO:0000313" key="2">
    <source>
        <dbReference type="Proteomes" id="UP000017836"/>
    </source>
</evidence>
<dbReference type="HOGENOM" id="CLU_3112507_0_0_1"/>
<evidence type="ECO:0000313" key="1">
    <source>
        <dbReference type="EMBL" id="ERM93802.1"/>
    </source>
</evidence>
<dbReference type="EMBL" id="KI397570">
    <property type="protein sequence ID" value="ERM93802.1"/>
    <property type="molecule type" value="Genomic_DNA"/>
</dbReference>
<name>W1NDN3_AMBTC</name>
<sequence>MGASSSSHQVSQEEKEAETLAMATGCLPMLQKAFTKLSNPQTNTIPIKTLR</sequence>
<proteinExistence type="predicted"/>
<accession>W1NDN3</accession>
<dbReference type="AlphaFoldDB" id="W1NDN3"/>
<feature type="non-terminal residue" evidence="1">
    <location>
        <position position="51"/>
    </location>
</feature>
<gene>
    <name evidence="1" type="ORF">AMTR_s01417p00007210</name>
</gene>
<keyword evidence="2" id="KW-1185">Reference proteome</keyword>
<protein>
    <submittedName>
        <fullName evidence="1">Uncharacterized protein</fullName>
    </submittedName>
</protein>
<dbReference type="Proteomes" id="UP000017836">
    <property type="component" value="Unassembled WGS sequence"/>
</dbReference>